<gene>
    <name evidence="5" type="ORF">AYO20_11055</name>
</gene>
<dbReference type="Pfam" id="PF12796">
    <property type="entry name" value="Ank_2"/>
    <property type="match status" value="1"/>
</dbReference>
<dbReference type="InterPro" id="IPR025676">
    <property type="entry name" value="Clr5_dom"/>
</dbReference>
<dbReference type="SUPFAM" id="SSF48403">
    <property type="entry name" value="Ankyrin repeat"/>
    <property type="match status" value="2"/>
</dbReference>
<protein>
    <recommendedName>
        <fullName evidence="4">Clr5 domain-containing protein</fullName>
    </recommendedName>
</protein>
<accession>A0A178C0Q6</accession>
<dbReference type="Proteomes" id="UP000185904">
    <property type="component" value="Unassembled WGS sequence"/>
</dbReference>
<dbReference type="PANTHER" id="PTHR24198">
    <property type="entry name" value="ANKYRIN REPEAT AND PROTEIN KINASE DOMAIN-CONTAINING PROTEIN"/>
    <property type="match status" value="1"/>
</dbReference>
<name>A0A178C0Q6_9EURO</name>
<dbReference type="AlphaFoldDB" id="A0A178C0Q6"/>
<keyword evidence="1" id="KW-0677">Repeat</keyword>
<evidence type="ECO:0000256" key="3">
    <source>
        <dbReference type="PROSITE-ProRule" id="PRU00023"/>
    </source>
</evidence>
<dbReference type="OrthoDB" id="4772757at2759"/>
<dbReference type="EMBL" id="LVCJ01000131">
    <property type="protein sequence ID" value="OAL23187.1"/>
    <property type="molecule type" value="Genomic_DNA"/>
</dbReference>
<evidence type="ECO:0000256" key="1">
    <source>
        <dbReference type="ARBA" id="ARBA00022737"/>
    </source>
</evidence>
<feature type="repeat" description="ANK" evidence="3">
    <location>
        <begin position="967"/>
        <end position="999"/>
    </location>
</feature>
<evidence type="ECO:0000259" key="4">
    <source>
        <dbReference type="Pfam" id="PF14420"/>
    </source>
</evidence>
<reference evidence="5 6" key="1">
    <citation type="submission" date="2016-03" db="EMBL/GenBank/DDBJ databases">
        <title>The draft genome sequence of Fonsecaea nubica causative agent of cutaneous subcutaneous infection in human host.</title>
        <authorList>
            <person name="Costa F."/>
            <person name="Sybren D.H."/>
            <person name="Raittz R.T."/>
            <person name="Weiss V.A."/>
            <person name="Leao A.C."/>
            <person name="Gomes R."/>
            <person name="De Souza E.M."/>
            <person name="Pedrosa F.O."/>
            <person name="Steffens M.B."/>
            <person name="Bombassaro A."/>
            <person name="Tadra-Sfeir M.Z."/>
            <person name="Moreno L.F."/>
            <person name="Najafzadeh M.J."/>
            <person name="Felipe M.S."/>
            <person name="Teixeira M."/>
            <person name="Sun J."/>
            <person name="Xi L."/>
            <person name="Castro M.A."/>
            <person name="Vicente V.A."/>
        </authorList>
    </citation>
    <scope>NUCLEOTIDE SEQUENCE [LARGE SCALE GENOMIC DNA]</scope>
    <source>
        <strain evidence="5 6">CBS 269.64</strain>
    </source>
</reference>
<keyword evidence="6" id="KW-1185">Reference proteome</keyword>
<dbReference type="Gene3D" id="1.25.40.20">
    <property type="entry name" value="Ankyrin repeat-containing domain"/>
    <property type="match status" value="2"/>
</dbReference>
<dbReference type="PROSITE" id="PS50297">
    <property type="entry name" value="ANK_REP_REGION"/>
    <property type="match status" value="1"/>
</dbReference>
<evidence type="ECO:0000313" key="5">
    <source>
        <dbReference type="EMBL" id="OAL23187.1"/>
    </source>
</evidence>
<organism evidence="5 6">
    <name type="scientific">Fonsecaea nubica</name>
    <dbReference type="NCBI Taxonomy" id="856822"/>
    <lineage>
        <taxon>Eukaryota</taxon>
        <taxon>Fungi</taxon>
        <taxon>Dikarya</taxon>
        <taxon>Ascomycota</taxon>
        <taxon>Pezizomycotina</taxon>
        <taxon>Eurotiomycetes</taxon>
        <taxon>Chaetothyriomycetidae</taxon>
        <taxon>Chaetothyriales</taxon>
        <taxon>Herpotrichiellaceae</taxon>
        <taxon>Fonsecaea</taxon>
    </lineage>
</organism>
<dbReference type="PANTHER" id="PTHR24198:SF165">
    <property type="entry name" value="ANKYRIN REPEAT-CONTAINING PROTEIN-RELATED"/>
    <property type="match status" value="1"/>
</dbReference>
<dbReference type="SMART" id="SM00248">
    <property type="entry name" value="ANK"/>
    <property type="match status" value="7"/>
</dbReference>
<evidence type="ECO:0000313" key="6">
    <source>
        <dbReference type="Proteomes" id="UP000185904"/>
    </source>
</evidence>
<dbReference type="InterPro" id="IPR036770">
    <property type="entry name" value="Ankyrin_rpt-contain_sf"/>
</dbReference>
<dbReference type="RefSeq" id="XP_022494736.1">
    <property type="nucleotide sequence ID" value="XM_022649308.1"/>
</dbReference>
<proteinExistence type="predicted"/>
<feature type="domain" description="Clr5" evidence="4">
    <location>
        <begin position="13"/>
        <end position="60"/>
    </location>
</feature>
<dbReference type="Pfam" id="PF14420">
    <property type="entry name" value="Clr5"/>
    <property type="match status" value="1"/>
</dbReference>
<feature type="repeat" description="ANK" evidence="3">
    <location>
        <begin position="890"/>
        <end position="919"/>
    </location>
</feature>
<dbReference type="PROSITE" id="PS50088">
    <property type="entry name" value="ANK_REPEAT"/>
    <property type="match status" value="3"/>
</dbReference>
<feature type="repeat" description="ANK" evidence="3">
    <location>
        <begin position="686"/>
        <end position="718"/>
    </location>
</feature>
<evidence type="ECO:0000256" key="2">
    <source>
        <dbReference type="ARBA" id="ARBA00023043"/>
    </source>
</evidence>
<comment type="caution">
    <text evidence="5">The sequence shown here is derived from an EMBL/GenBank/DDBJ whole genome shotgun (WGS) entry which is preliminary data.</text>
</comment>
<keyword evidence="2 3" id="KW-0040">ANK repeat</keyword>
<dbReference type="Pfam" id="PF00023">
    <property type="entry name" value="Ank"/>
    <property type="match status" value="2"/>
</dbReference>
<sequence>MAPRKRPLEDDSMWVLNKHHFRQLYQTERKTLKDVKQIMETEYGFPITPLSTYETKLRDLGLRKRLKTDNWPIVAQHYLNRSGKDTGVYLNGTRIPSAWREIRRSGGLVRPRGHLDPLPPGIVVRTPTPSPKMTSLSLAPTEPPYPSTTFTIDVDLLRPSPQMTFPHTLLTSACHHNVPGLMNLRDIDTSATATALTPLQPGVSDLSPTLQYADKVYRGFLKLTPIYQLQEKLRCLSTSFDSEHPFSPLAREKAHSHALQPFSQLKFSRTGYNDSALDSHFDVYHFLGYALYILSNELLRDRPGDPRQGEIFEVLFKRVPRSVLSALLESRIPTVRAAWEQLVRQSWNVNDKNAFILLMHIGLRYPDWIPSNGHFYLIAAAAFDCLDIVRHLLRAGYRPDDPFDSIWGWHKIPKTAIMGAIRARNLNCVALLLGSCDVNRELDRARGSCFAIFVASLWHGEDVDNLSLEDHFVSQVLDMFLALGANVDLPMPTPTRWVLGAEYNGLDWYDDVHKSWRPTIVEGSYYWNSDLFKRLEPYSAMSLSSEVTRFGSCLAARHGAASLQKYLKGSPGESTRSTNEFLQLVLLEQFVIHDSHIAADIVQSLVNVVADMRLPFGAIRDMSYLLFRAILGSADDRSTNDLGALFSSLIQKGAVVHSETLIASVTPRGVGLLEKLADLGVDFASQGADALCAAARLNNFEAVSWLLHQGVDINAGVSADAFPEDTTVIAATLEENFFLMFPTSYWNDWLSRHKTPKPSLEMVDYLIQMGVKLRHKTSDQSPFPFLKHAVEFSSRRPLIELFLNSGINLHESSAADARLLESCLKYGGSDGNSSEGLEVFKLLFERGAHVRPGSPLALLIYWGGTKDLICKVLDAGAPIDRYSSESIFYTPLQAAASRGDQELVALLLSKGADINQPARGVLGKTALQAACGWDAISMAEIKIKLNLVKFLIAQGANVNAPPSDDDFGVTALQAAVMCGDLEIVILLLTHRARVNTLSYMGQDRITQTALDCAARYGRMDTVKFLLNAGALSACLGISGYKGAIFYAKHTGKHAIADLIRKHAADDIKLFGKNPYLDKRTDEEKHVCTSSCLNGLGDISEFEEGEGDNQVDSEEVITGDGYVESDGDDDGLQLDIRTSMMAAVKTMRTMATMLMTMTKPTRE</sequence>
<dbReference type="GeneID" id="34594440"/>
<dbReference type="InterPro" id="IPR002110">
    <property type="entry name" value="Ankyrin_rpt"/>
</dbReference>